<dbReference type="Gene3D" id="3.20.20.60">
    <property type="entry name" value="Phosphoenolpyruvate-binding domains"/>
    <property type="match status" value="1"/>
</dbReference>
<evidence type="ECO:0000313" key="3">
    <source>
        <dbReference type="Proteomes" id="UP000289220"/>
    </source>
</evidence>
<dbReference type="EMBL" id="UXHF01000116">
    <property type="protein sequence ID" value="VDC48749.1"/>
    <property type="molecule type" value="Genomic_DNA"/>
</dbReference>
<evidence type="ECO:0000313" key="1">
    <source>
        <dbReference type="EMBL" id="QIH73414.1"/>
    </source>
</evidence>
<dbReference type="Pfam" id="PF13714">
    <property type="entry name" value="PEP_mutase"/>
    <property type="match status" value="1"/>
</dbReference>
<dbReference type="EMBL" id="CP048751">
    <property type="protein sequence ID" value="QIH73414.1"/>
    <property type="molecule type" value="Genomic_DNA"/>
</dbReference>
<dbReference type="PANTHER" id="PTHR42905">
    <property type="entry name" value="PHOSPHOENOLPYRUVATE CARBOXYLASE"/>
    <property type="match status" value="1"/>
</dbReference>
<dbReference type="GO" id="GO:0016829">
    <property type="term" value="F:lyase activity"/>
    <property type="evidence" value="ECO:0007669"/>
    <property type="project" value="UniProtKB-KW"/>
</dbReference>
<keyword evidence="3" id="KW-1185">Reference proteome</keyword>
<keyword evidence="2" id="KW-0456">Lyase</keyword>
<dbReference type="CDD" id="cd00377">
    <property type="entry name" value="ICL_PEPM"/>
    <property type="match status" value="1"/>
</dbReference>
<dbReference type="SUPFAM" id="SSF51621">
    <property type="entry name" value="Phosphoenolpyruvate/pyruvate domain"/>
    <property type="match status" value="1"/>
</dbReference>
<proteinExistence type="predicted"/>
<evidence type="ECO:0000313" key="2">
    <source>
        <dbReference type="EMBL" id="VDC48749.1"/>
    </source>
</evidence>
<reference evidence="1 4" key="2">
    <citation type="submission" date="2020-01" db="EMBL/GenBank/DDBJ databases">
        <authorList>
            <person name="Wang S."/>
        </authorList>
    </citation>
    <scope>NUCLEOTIDE SEQUENCE [LARGE SCALE GENOMIC DNA]</scope>
    <source>
        <strain evidence="1 4">D151-2-6</strain>
    </source>
</reference>
<name>A0A6G7EJ23_9CAUL</name>
<protein>
    <submittedName>
        <fullName evidence="2">2-methylisocitrate lyase</fullName>
    </submittedName>
    <submittedName>
        <fullName evidence="1">Isocitrate lyase/phosphoenolpyruvate mutase family protein</fullName>
    </submittedName>
</protein>
<dbReference type="InterPro" id="IPR015813">
    <property type="entry name" value="Pyrv/PenolPyrv_kinase-like_dom"/>
</dbReference>
<sequence>MMDQTRLAQAFRERHRSGGLILPNCWDAASARIFQAAGFDAVATTSAGVAWSRGVRDGEGLGREDMMREVAAIARATTLPFNADVEAGYGPSQADAAETARATWAAGAVGLNFEDVDYAAPRVLMTIPDQQARIAAIRAATPEVVINARTDVFLLGLGDSEAERIDMAVERGRAWLAAGADVVFLPGAIDPVVVARLAQGIGGPISLMAGPDAPPASILFAAGACRISTGPYPMLAVLERLKTLADGLAKDWKVMSPAGDGLASIGAVFG</sequence>
<accession>A0A6G7EJ23</accession>
<evidence type="ECO:0000313" key="4">
    <source>
        <dbReference type="Proteomes" id="UP000501325"/>
    </source>
</evidence>
<dbReference type="PANTHER" id="PTHR42905:SF16">
    <property type="entry name" value="CARBOXYPHOSPHONOENOLPYRUVATE PHOSPHONOMUTASE-LIKE PROTEIN (AFU_ORTHOLOGUE AFUA_5G07230)"/>
    <property type="match status" value="1"/>
</dbReference>
<dbReference type="InterPro" id="IPR040442">
    <property type="entry name" value="Pyrv_kinase-like_dom_sf"/>
</dbReference>
<dbReference type="Proteomes" id="UP000501325">
    <property type="component" value="Chromosome"/>
</dbReference>
<dbReference type="KEGG" id="bmed:GYM46_10915"/>
<dbReference type="InterPro" id="IPR039556">
    <property type="entry name" value="ICL/PEPM"/>
</dbReference>
<dbReference type="RefSeq" id="WP_008260134.1">
    <property type="nucleotide sequence ID" value="NZ_CP048751.1"/>
</dbReference>
<reference evidence="2 3" key="1">
    <citation type="submission" date="2018-11" db="EMBL/GenBank/DDBJ databases">
        <authorList>
            <person name="Peiro R."/>
            <person name="Begona"/>
            <person name="Cbmso G."/>
            <person name="Lopez M."/>
            <person name="Gonzalez S."/>
            <person name="Sacristan E."/>
            <person name="Castillo E."/>
        </authorList>
    </citation>
    <scope>NUCLEOTIDE SEQUENCE [LARGE SCALE GENOMIC DNA]</scope>
    <source>
        <strain evidence="2">Brev_genome</strain>
    </source>
</reference>
<gene>
    <name evidence="2" type="primary">prpB</name>
    <name evidence="2" type="ORF">BREV_BREV_03285</name>
    <name evidence="1" type="ORF">GYM46_10915</name>
</gene>
<dbReference type="Proteomes" id="UP000289220">
    <property type="component" value="Unassembled WGS sequence"/>
</dbReference>
<dbReference type="AlphaFoldDB" id="A0A6G7EJ23"/>
<organism evidence="2 3">
    <name type="scientific">Brevundimonas mediterranea</name>
    <dbReference type="NCBI Taxonomy" id="74329"/>
    <lineage>
        <taxon>Bacteria</taxon>
        <taxon>Pseudomonadati</taxon>
        <taxon>Pseudomonadota</taxon>
        <taxon>Alphaproteobacteria</taxon>
        <taxon>Caulobacterales</taxon>
        <taxon>Caulobacteraceae</taxon>
        <taxon>Brevundimonas</taxon>
    </lineage>
</organism>